<feature type="compositionally biased region" description="Basic and acidic residues" evidence="2">
    <location>
        <begin position="54"/>
        <end position="83"/>
    </location>
</feature>
<dbReference type="PRINTS" id="PR01438">
    <property type="entry name" value="UNVRSLSTRESS"/>
</dbReference>
<dbReference type="Gene3D" id="3.40.50.620">
    <property type="entry name" value="HUPs"/>
    <property type="match status" value="1"/>
</dbReference>
<gene>
    <name evidence="4" type="ORF">NDI79_14015</name>
</gene>
<feature type="domain" description="UspA" evidence="3">
    <location>
        <begin position="1"/>
        <end position="149"/>
    </location>
</feature>
<protein>
    <submittedName>
        <fullName evidence="4">Universal stress protein</fullName>
    </submittedName>
</protein>
<dbReference type="SUPFAM" id="SSF52402">
    <property type="entry name" value="Adenine nucleotide alpha hydrolases-like"/>
    <property type="match status" value="1"/>
</dbReference>
<dbReference type="RefSeq" id="WP_310929160.1">
    <property type="nucleotide sequence ID" value="NZ_JAMQOQ010000003.1"/>
</dbReference>
<sequence length="153" mass="16688">MYETILVSVDESELSERVVEQALEIAERFDSAVRAMHVVDDRGSSHVSKSVNELARDADERREMDERREEAGSELTERVAKRGAERGVPVEQVVLVGDPAETITDYAAEEGVDLIVLGAKGRSAVGKFLLGDVAGKVARHAETQVLLVRADEA</sequence>
<organism evidence="4 5">
    <name type="scientific">Halogeometricum luteum</name>
    <dbReference type="NCBI Taxonomy" id="2950537"/>
    <lineage>
        <taxon>Archaea</taxon>
        <taxon>Methanobacteriati</taxon>
        <taxon>Methanobacteriota</taxon>
        <taxon>Stenosarchaea group</taxon>
        <taxon>Halobacteria</taxon>
        <taxon>Halobacteriales</taxon>
        <taxon>Haloferacaceae</taxon>
        <taxon>Halogeometricum</taxon>
    </lineage>
</organism>
<comment type="similarity">
    <text evidence="1">Belongs to the universal stress protein A family.</text>
</comment>
<dbReference type="EMBL" id="JAMQOQ010000003">
    <property type="protein sequence ID" value="MDS0295289.1"/>
    <property type="molecule type" value="Genomic_DNA"/>
</dbReference>
<evidence type="ECO:0000313" key="5">
    <source>
        <dbReference type="Proteomes" id="UP001254813"/>
    </source>
</evidence>
<dbReference type="Proteomes" id="UP001254813">
    <property type="component" value="Unassembled WGS sequence"/>
</dbReference>
<evidence type="ECO:0000259" key="3">
    <source>
        <dbReference type="Pfam" id="PF00582"/>
    </source>
</evidence>
<feature type="region of interest" description="Disordered" evidence="2">
    <location>
        <begin position="44"/>
        <end position="83"/>
    </location>
</feature>
<name>A0ABU2G3D0_9EURY</name>
<keyword evidence="5" id="KW-1185">Reference proteome</keyword>
<dbReference type="PANTHER" id="PTHR46268">
    <property type="entry name" value="STRESS RESPONSE PROTEIN NHAX"/>
    <property type="match status" value="1"/>
</dbReference>
<evidence type="ECO:0000256" key="1">
    <source>
        <dbReference type="ARBA" id="ARBA00008791"/>
    </source>
</evidence>
<comment type="caution">
    <text evidence="4">The sequence shown here is derived from an EMBL/GenBank/DDBJ whole genome shotgun (WGS) entry which is preliminary data.</text>
</comment>
<reference evidence="4 5" key="1">
    <citation type="submission" date="2022-06" db="EMBL/GenBank/DDBJ databases">
        <title>Halogeometricum sp. a new haloarchaeum isolate from saline soil.</title>
        <authorList>
            <person name="Strakova D."/>
            <person name="Galisteo C."/>
            <person name="Sanchez-Porro C."/>
            <person name="Ventosa A."/>
        </authorList>
    </citation>
    <scope>NUCLEOTIDE SEQUENCE [LARGE SCALE GENOMIC DNA]</scope>
    <source>
        <strain evidence="5">S3BR25-2</strain>
    </source>
</reference>
<dbReference type="PIRSF" id="PIRSF006276">
    <property type="entry name" value="UspA"/>
    <property type="match status" value="1"/>
</dbReference>
<proteinExistence type="inferred from homology"/>
<evidence type="ECO:0000313" key="4">
    <source>
        <dbReference type="EMBL" id="MDS0295289.1"/>
    </source>
</evidence>
<accession>A0ABU2G3D0</accession>
<dbReference type="Pfam" id="PF00582">
    <property type="entry name" value="Usp"/>
    <property type="match status" value="1"/>
</dbReference>
<dbReference type="InterPro" id="IPR014729">
    <property type="entry name" value="Rossmann-like_a/b/a_fold"/>
</dbReference>
<dbReference type="PANTHER" id="PTHR46268:SF6">
    <property type="entry name" value="UNIVERSAL STRESS PROTEIN UP12"/>
    <property type="match status" value="1"/>
</dbReference>
<dbReference type="CDD" id="cd00293">
    <property type="entry name" value="USP-like"/>
    <property type="match status" value="1"/>
</dbReference>
<dbReference type="InterPro" id="IPR006015">
    <property type="entry name" value="Universal_stress_UspA"/>
</dbReference>
<dbReference type="InterPro" id="IPR006016">
    <property type="entry name" value="UspA"/>
</dbReference>
<evidence type="ECO:0000256" key="2">
    <source>
        <dbReference type="SAM" id="MobiDB-lite"/>
    </source>
</evidence>